<sequence>HMIRVSSFNSSATVESQARLNDTKWHLLVLEIDNDEIRLSVDGFNTFTAINETEIPSGKLQLNDDDNGFSGCIRSLIVNDEAVDVQAIGKDVAGIVELIRHFQLA</sequence>
<name>A0A2G9TKP8_TELCI</name>
<dbReference type="CDD" id="cd00110">
    <property type="entry name" value="LamG"/>
    <property type="match status" value="1"/>
</dbReference>
<dbReference type="OrthoDB" id="5989513at2759"/>
<dbReference type="PROSITE" id="PS50025">
    <property type="entry name" value="LAM_G_DOMAIN"/>
    <property type="match status" value="1"/>
</dbReference>
<evidence type="ECO:0000256" key="1">
    <source>
        <dbReference type="PROSITE-ProRule" id="PRU00122"/>
    </source>
</evidence>
<feature type="non-terminal residue" evidence="3">
    <location>
        <position position="1"/>
    </location>
</feature>
<reference evidence="3 4" key="1">
    <citation type="submission" date="2015-09" db="EMBL/GenBank/DDBJ databases">
        <title>Draft genome of the parasitic nematode Teladorsagia circumcincta isolate WARC Sus (inbred).</title>
        <authorList>
            <person name="Mitreva M."/>
        </authorList>
    </citation>
    <scope>NUCLEOTIDE SEQUENCE [LARGE SCALE GENOMIC DNA]</scope>
    <source>
        <strain evidence="3 4">S</strain>
    </source>
</reference>
<organism evidence="3 4">
    <name type="scientific">Teladorsagia circumcincta</name>
    <name type="common">Brown stomach worm</name>
    <name type="synonym">Ostertagia circumcincta</name>
    <dbReference type="NCBI Taxonomy" id="45464"/>
    <lineage>
        <taxon>Eukaryota</taxon>
        <taxon>Metazoa</taxon>
        <taxon>Ecdysozoa</taxon>
        <taxon>Nematoda</taxon>
        <taxon>Chromadorea</taxon>
        <taxon>Rhabditida</taxon>
        <taxon>Rhabditina</taxon>
        <taxon>Rhabditomorpha</taxon>
        <taxon>Strongyloidea</taxon>
        <taxon>Trichostrongylidae</taxon>
        <taxon>Teladorsagia</taxon>
    </lineage>
</organism>
<dbReference type="SUPFAM" id="SSF49899">
    <property type="entry name" value="Concanavalin A-like lectins/glucanases"/>
    <property type="match status" value="1"/>
</dbReference>
<proteinExistence type="predicted"/>
<dbReference type="AlphaFoldDB" id="A0A2G9TKP8"/>
<dbReference type="Gene3D" id="2.60.120.200">
    <property type="match status" value="1"/>
</dbReference>
<feature type="domain" description="Laminin G" evidence="2">
    <location>
        <begin position="1"/>
        <end position="99"/>
    </location>
</feature>
<dbReference type="Pfam" id="PF02210">
    <property type="entry name" value="Laminin_G_2"/>
    <property type="match status" value="1"/>
</dbReference>
<evidence type="ECO:0000313" key="4">
    <source>
        <dbReference type="Proteomes" id="UP000230423"/>
    </source>
</evidence>
<keyword evidence="4" id="KW-1185">Reference proteome</keyword>
<accession>A0A2G9TKP8</accession>
<evidence type="ECO:0000313" key="3">
    <source>
        <dbReference type="EMBL" id="PIO58556.1"/>
    </source>
</evidence>
<gene>
    <name evidence="3" type="ORF">TELCIR_20006</name>
</gene>
<evidence type="ECO:0000259" key="2">
    <source>
        <dbReference type="PROSITE" id="PS50025"/>
    </source>
</evidence>
<comment type="caution">
    <text evidence="1">Lacks conserved residue(s) required for the propagation of feature annotation.</text>
</comment>
<dbReference type="Proteomes" id="UP000230423">
    <property type="component" value="Unassembled WGS sequence"/>
</dbReference>
<dbReference type="InterPro" id="IPR001791">
    <property type="entry name" value="Laminin_G"/>
</dbReference>
<protein>
    <recommendedName>
        <fullName evidence="2">Laminin G domain-containing protein</fullName>
    </recommendedName>
</protein>
<dbReference type="InterPro" id="IPR013320">
    <property type="entry name" value="ConA-like_dom_sf"/>
</dbReference>
<dbReference type="EMBL" id="KZ360743">
    <property type="protein sequence ID" value="PIO58556.1"/>
    <property type="molecule type" value="Genomic_DNA"/>
</dbReference>